<dbReference type="Proteomes" id="UP000023464">
    <property type="component" value="Unassembled WGS sequence"/>
</dbReference>
<protein>
    <submittedName>
        <fullName evidence="1">Putative zinc-finger</fullName>
    </submittedName>
</protein>
<keyword evidence="1" id="KW-0863">Zinc-finger</keyword>
<reference evidence="1 2" key="1">
    <citation type="submission" date="2014-03" db="EMBL/GenBank/DDBJ databases">
        <title>Draft Genome of Photorhabdus luminescens BA1, an Egyptian Isolate.</title>
        <authorList>
            <person name="Ghazal S."/>
            <person name="Hurst S.G.IV."/>
            <person name="Morris K."/>
            <person name="Thomas K."/>
            <person name="Tisa L.S."/>
        </authorList>
    </citation>
    <scope>NUCLEOTIDE SEQUENCE [LARGE SCALE GENOMIC DNA]</scope>
    <source>
        <strain evidence="1 2">BA1</strain>
    </source>
</reference>
<keyword evidence="2" id="KW-1185">Reference proteome</keyword>
<keyword evidence="1" id="KW-0862">Zinc</keyword>
<dbReference type="EMBL" id="JFGV01000035">
    <property type="protein sequence ID" value="EYU14960.1"/>
    <property type="molecule type" value="Genomic_DNA"/>
</dbReference>
<comment type="caution">
    <text evidence="1">The sequence shown here is derived from an EMBL/GenBank/DDBJ whole genome shotgun (WGS) entry which is preliminary data.</text>
</comment>
<name>A0A022PKC8_9GAMM</name>
<accession>A0A022PKC8</accession>
<dbReference type="AlphaFoldDB" id="A0A022PKC8"/>
<dbReference type="GO" id="GO:0008270">
    <property type="term" value="F:zinc ion binding"/>
    <property type="evidence" value="ECO:0007669"/>
    <property type="project" value="UniProtKB-KW"/>
</dbReference>
<organism evidence="1 2">
    <name type="scientific">Photorhabdus aegyptia</name>
    <dbReference type="NCBI Taxonomy" id="2805098"/>
    <lineage>
        <taxon>Bacteria</taxon>
        <taxon>Pseudomonadati</taxon>
        <taxon>Pseudomonadota</taxon>
        <taxon>Gammaproteobacteria</taxon>
        <taxon>Enterobacterales</taxon>
        <taxon>Morganellaceae</taxon>
        <taxon>Photorhabdus</taxon>
    </lineage>
</organism>
<proteinExistence type="predicted"/>
<gene>
    <name evidence="1" type="ORF">BA1DRAFT_02537</name>
</gene>
<evidence type="ECO:0000313" key="2">
    <source>
        <dbReference type="Proteomes" id="UP000023464"/>
    </source>
</evidence>
<dbReference type="RefSeq" id="WP_036779475.1">
    <property type="nucleotide sequence ID" value="NZ_CAWLTM010000080.1"/>
</dbReference>
<keyword evidence="1" id="KW-0479">Metal-binding</keyword>
<evidence type="ECO:0000313" key="1">
    <source>
        <dbReference type="EMBL" id="EYU14960.1"/>
    </source>
</evidence>
<sequence>MLSCYQATRLMSQALDEKIVLSQHVQLMLHLRICGGCRNVRQQLADLRTITSAFTRGENENQNKVT</sequence>
<dbReference type="PATRIC" id="fig|1393736.3.peg.2594"/>